<evidence type="ECO:0000256" key="13">
    <source>
        <dbReference type="ARBA" id="ARBA00093507"/>
    </source>
</evidence>
<evidence type="ECO:0000256" key="12">
    <source>
        <dbReference type="ARBA" id="ARBA00034864"/>
    </source>
</evidence>
<organism evidence="14 15">
    <name type="scientific">Blepharisma stoltei</name>
    <dbReference type="NCBI Taxonomy" id="1481888"/>
    <lineage>
        <taxon>Eukaryota</taxon>
        <taxon>Sar</taxon>
        <taxon>Alveolata</taxon>
        <taxon>Ciliophora</taxon>
        <taxon>Postciliodesmatophora</taxon>
        <taxon>Heterotrichea</taxon>
        <taxon>Heterotrichida</taxon>
        <taxon>Blepharismidae</taxon>
        <taxon>Blepharisma</taxon>
    </lineage>
</organism>
<comment type="subcellular location">
    <subcellularLocation>
        <location evidence="1">Cytoplasm</location>
        <location evidence="1">Cytoskeleton</location>
        <location evidence="1">Microtubule organizing center</location>
        <location evidence="1">Centrosome</location>
    </subcellularLocation>
    <subcellularLocation>
        <location evidence="2">Cytoplasm</location>
        <location evidence="2">Cytoskeleton</location>
        <location evidence="2">Stress fiber</location>
    </subcellularLocation>
    <subcellularLocation>
        <location evidence="3">Cytoplasm</location>
        <location evidence="3">Myofibril</location>
    </subcellularLocation>
</comment>
<evidence type="ECO:0000256" key="4">
    <source>
        <dbReference type="ARBA" id="ARBA00022490"/>
    </source>
</evidence>
<dbReference type="PANTHER" id="PTHR13034:SF2">
    <property type="entry name" value="DYNACTIN SUBUNIT 4"/>
    <property type="match status" value="1"/>
</dbReference>
<evidence type="ECO:0000256" key="11">
    <source>
        <dbReference type="ARBA" id="ARBA00034776"/>
    </source>
</evidence>
<dbReference type="EMBL" id="CAJZBQ010000006">
    <property type="protein sequence ID" value="CAG9312451.1"/>
    <property type="molecule type" value="Genomic_DNA"/>
</dbReference>
<reference evidence="14" key="1">
    <citation type="submission" date="2021-09" db="EMBL/GenBank/DDBJ databases">
        <authorList>
            <consortium name="AG Swart"/>
            <person name="Singh M."/>
            <person name="Singh A."/>
            <person name="Seah K."/>
            <person name="Emmerich C."/>
        </authorList>
    </citation>
    <scope>NUCLEOTIDE SEQUENCE</scope>
    <source>
        <strain evidence="14">ATCC30299</strain>
    </source>
</reference>
<evidence type="ECO:0000313" key="14">
    <source>
        <dbReference type="EMBL" id="CAG9312451.1"/>
    </source>
</evidence>
<evidence type="ECO:0000256" key="7">
    <source>
        <dbReference type="ARBA" id="ARBA00022843"/>
    </source>
</evidence>
<name>A0AAU9IDE0_9CILI</name>
<keyword evidence="15" id="KW-1185">Reference proteome</keyword>
<keyword evidence="9" id="KW-0175">Coiled coil</keyword>
<proteinExistence type="inferred from homology"/>
<gene>
    <name evidence="14" type="ORF">BSTOLATCC_MIC6554</name>
</gene>
<comment type="subunit">
    <text evidence="13">Subunit of dynactin, a multiprotein complex part of a tripartite complex with dynein and a adapter, such as BICDL1, BICD2 or HOOK3. The dynactin complex is built around ACTR1A/ACTB filament and consists of an actin-related filament composed of a shoulder domain, a pointed end and a barbed end. Its length is defined by its flexible shoulder domain. The soulder is composed of 2 DCTN1 subunits, 4 DCTN2 and 2 DCTN3. The 4 DCNT2 (via N-terminus) bind the ACTR1A filament and act as molecular rulers to determine the length. The pointed end is important for binding dynein-dynactin cargo adapters. Consists of 4 subunits: ACTR10, DCNT4, DCTN5 and DCTN6. The barbed end is composed of a CAPZA1:CAPZB heterodimers, which binds ACTR1A/ACTB filament and dynactin and stabilizes dynactin. Interacts with ATP7B, but not ATP7A, in a copper-dependent manner. Interacts with ANK2; this interaction is required for localization at costameres. Interacts with N4BP2L1.</text>
</comment>
<dbReference type="Pfam" id="PF05502">
    <property type="entry name" value="Dynactin_p62"/>
    <property type="match status" value="2"/>
</dbReference>
<sequence>MWRATSWNPPYIHLQCGCGKEWGLEDMFFCFPCSKALCPYCVTEEIDSFYCRNCMENMPNTEAFAFKNKCARCFQCPACFSTLQILLNSTRQQKLYHFGCQSCYWDSMSLGLFGNSLNELLMSNQDYFMKDNPLQDQLKILIDTYKEACRNRRKIGVKYLQKETWTFEDLENSVQPKPLINPVQRIEHQSPGFDELLNEDINYNEITSMQQRLSNAGAQPRELNKASAQPIPLLTRRSKRCKYCKKYVVKPETNQSFSNPFKMENLLVYFFPRIYIREIKSNSLILLLINPTAAVAYIRLEGDKVPPSELHLDSYDPVMDLVTSEGSSLDESLIIEREKNTISIEVGKPSNDIWISAFWKFMRGQDVKEFEIKIHIKLA</sequence>
<keyword evidence="10" id="KW-0206">Cytoskeleton</keyword>
<evidence type="ECO:0000256" key="9">
    <source>
        <dbReference type="ARBA" id="ARBA00023054"/>
    </source>
</evidence>
<accession>A0AAU9IDE0</accession>
<keyword evidence="6" id="KW-0597">Phosphoprotein</keyword>
<evidence type="ECO:0000256" key="1">
    <source>
        <dbReference type="ARBA" id="ARBA00004300"/>
    </source>
</evidence>
<keyword evidence="4" id="KW-0963">Cytoplasm</keyword>
<protein>
    <recommendedName>
        <fullName evidence="12">Dynactin subunit 4</fullName>
    </recommendedName>
</protein>
<evidence type="ECO:0000313" key="15">
    <source>
        <dbReference type="Proteomes" id="UP001162131"/>
    </source>
</evidence>
<keyword evidence="7" id="KW-0832">Ubl conjugation</keyword>
<comment type="caution">
    <text evidence="14">The sequence shown here is derived from an EMBL/GenBank/DDBJ whole genome shotgun (WGS) entry which is preliminary data.</text>
</comment>
<dbReference type="Proteomes" id="UP001162131">
    <property type="component" value="Unassembled WGS sequence"/>
</dbReference>
<evidence type="ECO:0000256" key="5">
    <source>
        <dbReference type="ARBA" id="ARBA00022499"/>
    </source>
</evidence>
<evidence type="ECO:0000256" key="8">
    <source>
        <dbReference type="ARBA" id="ARBA00022990"/>
    </source>
</evidence>
<keyword evidence="8" id="KW-0007">Acetylation</keyword>
<dbReference type="GO" id="GO:0005813">
    <property type="term" value="C:centrosome"/>
    <property type="evidence" value="ECO:0007669"/>
    <property type="project" value="UniProtKB-SubCell"/>
</dbReference>
<dbReference type="PANTHER" id="PTHR13034">
    <property type="entry name" value="DYNACTIN P62 SUBUNIT"/>
    <property type="match status" value="1"/>
</dbReference>
<dbReference type="InterPro" id="IPR008603">
    <property type="entry name" value="DCTN4"/>
</dbReference>
<evidence type="ECO:0000256" key="6">
    <source>
        <dbReference type="ARBA" id="ARBA00022553"/>
    </source>
</evidence>
<keyword evidence="5" id="KW-1017">Isopeptide bond</keyword>
<dbReference type="GO" id="GO:0001725">
    <property type="term" value="C:stress fiber"/>
    <property type="evidence" value="ECO:0007669"/>
    <property type="project" value="UniProtKB-SubCell"/>
</dbReference>
<evidence type="ECO:0000256" key="2">
    <source>
        <dbReference type="ARBA" id="ARBA00004529"/>
    </source>
</evidence>
<dbReference type="GO" id="GO:0005869">
    <property type="term" value="C:dynactin complex"/>
    <property type="evidence" value="ECO:0007669"/>
    <property type="project" value="InterPro"/>
</dbReference>
<comment type="similarity">
    <text evidence="11">Belongs to the dynactin subunit 4 family.</text>
</comment>
<evidence type="ECO:0000256" key="3">
    <source>
        <dbReference type="ARBA" id="ARBA00004657"/>
    </source>
</evidence>
<dbReference type="AlphaFoldDB" id="A0AAU9IDE0"/>
<evidence type="ECO:0000256" key="10">
    <source>
        <dbReference type="ARBA" id="ARBA00023212"/>
    </source>
</evidence>